<dbReference type="InterPro" id="IPR011330">
    <property type="entry name" value="Glyco_hydro/deAcase_b/a-brl"/>
</dbReference>
<evidence type="ECO:0000313" key="2">
    <source>
        <dbReference type="Proteomes" id="UP001549145"/>
    </source>
</evidence>
<proteinExistence type="predicted"/>
<reference evidence="1 2" key="1">
    <citation type="submission" date="2024-06" db="EMBL/GenBank/DDBJ databases">
        <title>Genomic Encyclopedia of Type Strains, Phase IV (KMG-IV): sequencing the most valuable type-strain genomes for metagenomic binning, comparative biology and taxonomic classification.</title>
        <authorList>
            <person name="Goeker M."/>
        </authorList>
    </citation>
    <scope>NUCLEOTIDE SEQUENCE [LARGE SCALE GENOMIC DNA]</scope>
    <source>
        <strain evidence="1 2">DSM 21331</strain>
    </source>
</reference>
<dbReference type="Proteomes" id="UP001549145">
    <property type="component" value="Unassembled WGS sequence"/>
</dbReference>
<gene>
    <name evidence="1" type="ORF">ABID43_003422</name>
</gene>
<sequence>MGLHCRLVGRPGRIGALVRFVDDIAAHDRVWVARRIDIAEPCIRHHPAA</sequence>
<name>A0ABV2L7Q1_9HYPH</name>
<keyword evidence="2" id="KW-1185">Reference proteome</keyword>
<dbReference type="EMBL" id="JBEPMM010000010">
    <property type="protein sequence ID" value="MET3693868.1"/>
    <property type="molecule type" value="Genomic_DNA"/>
</dbReference>
<protein>
    <submittedName>
        <fullName evidence="1">Peptidoglycan/xylan/chitin deacetylase (PgdA/CDA1 family)</fullName>
    </submittedName>
</protein>
<dbReference type="Gene3D" id="3.20.20.370">
    <property type="entry name" value="Glycoside hydrolase/deacetylase"/>
    <property type="match status" value="1"/>
</dbReference>
<evidence type="ECO:0000313" key="1">
    <source>
        <dbReference type="EMBL" id="MET3693868.1"/>
    </source>
</evidence>
<organism evidence="1 2">
    <name type="scientific">Methylobacterium goesingense</name>
    <dbReference type="NCBI Taxonomy" id="243690"/>
    <lineage>
        <taxon>Bacteria</taxon>
        <taxon>Pseudomonadati</taxon>
        <taxon>Pseudomonadota</taxon>
        <taxon>Alphaproteobacteria</taxon>
        <taxon>Hyphomicrobiales</taxon>
        <taxon>Methylobacteriaceae</taxon>
        <taxon>Methylobacterium</taxon>
    </lineage>
</organism>
<dbReference type="PANTHER" id="PTHR43123">
    <property type="entry name" value="POLYSACCHARIDE DEACETYLASE-RELATED"/>
    <property type="match status" value="1"/>
</dbReference>
<dbReference type="PANTHER" id="PTHR43123:SF1">
    <property type="entry name" value="POLYSACCHARIDE DEACETYLASE-RELATED"/>
    <property type="match status" value="1"/>
</dbReference>
<accession>A0ABV2L7Q1</accession>
<comment type="caution">
    <text evidence="1">The sequence shown here is derived from an EMBL/GenBank/DDBJ whole genome shotgun (WGS) entry which is preliminary data.</text>
</comment>
<dbReference type="SUPFAM" id="SSF88713">
    <property type="entry name" value="Glycoside hydrolase/deacetylase"/>
    <property type="match status" value="1"/>
</dbReference>